<dbReference type="InParanoid" id="A0A316V5E7"/>
<dbReference type="OrthoDB" id="623670at2759"/>
<feature type="signal peptide" evidence="2">
    <location>
        <begin position="1"/>
        <end position="21"/>
    </location>
</feature>
<dbReference type="CDD" id="cd22191">
    <property type="entry name" value="DPBB_RlpA_EXP_N-like"/>
    <property type="match status" value="1"/>
</dbReference>
<dbReference type="Proteomes" id="UP000245771">
    <property type="component" value="Unassembled WGS sequence"/>
</dbReference>
<dbReference type="GeneID" id="37018578"/>
<name>A0A316V5E7_9BASI</name>
<dbReference type="SUPFAM" id="SSF50685">
    <property type="entry name" value="Barwin-like endoglucanases"/>
    <property type="match status" value="1"/>
</dbReference>
<feature type="non-terminal residue" evidence="3">
    <location>
        <position position="125"/>
    </location>
</feature>
<evidence type="ECO:0000313" key="3">
    <source>
        <dbReference type="EMBL" id="PWN32248.1"/>
    </source>
</evidence>
<keyword evidence="1 2" id="KW-0732">Signal</keyword>
<feature type="chain" id="PRO_5016434845" description="Barwin-like endoglucanase" evidence="2">
    <location>
        <begin position="22"/>
        <end position="125"/>
    </location>
</feature>
<protein>
    <recommendedName>
        <fullName evidence="5">Barwin-like endoglucanase</fullName>
    </recommendedName>
</protein>
<sequence length="125" mass="13023">MFVTNAIVATTFALLGLSAQASPVQKRSTSGRGTFYNVGMGNCGWESSSNQYVVALNTAQYGSTSQVSGACGQTVTINYGGKSAQATIVDSCPTCPYGALDMSTSLFSYLTNGNMGLGEIQMNWS</sequence>
<dbReference type="PANTHER" id="PTHR31836">
    <property type="match status" value="1"/>
</dbReference>
<dbReference type="InterPro" id="IPR036908">
    <property type="entry name" value="RlpA-like_sf"/>
</dbReference>
<dbReference type="STRING" id="1280837.A0A316V5E7"/>
<dbReference type="InterPro" id="IPR051477">
    <property type="entry name" value="Expansin_CellWall"/>
</dbReference>
<dbReference type="AlphaFoldDB" id="A0A316V5E7"/>
<dbReference type="PANTHER" id="PTHR31836:SF28">
    <property type="entry name" value="SRCR DOMAIN-CONTAINING PROTEIN-RELATED"/>
    <property type="match status" value="1"/>
</dbReference>
<dbReference type="RefSeq" id="XP_025352550.1">
    <property type="nucleotide sequence ID" value="XM_025496797.1"/>
</dbReference>
<keyword evidence="4" id="KW-1185">Reference proteome</keyword>
<reference evidence="3 4" key="1">
    <citation type="journal article" date="2018" name="Mol. Biol. Evol.">
        <title>Broad Genomic Sampling Reveals a Smut Pathogenic Ancestry of the Fungal Clade Ustilaginomycotina.</title>
        <authorList>
            <person name="Kijpornyongpan T."/>
            <person name="Mondo S.J."/>
            <person name="Barry K."/>
            <person name="Sandor L."/>
            <person name="Lee J."/>
            <person name="Lipzen A."/>
            <person name="Pangilinan J."/>
            <person name="LaButti K."/>
            <person name="Hainaut M."/>
            <person name="Henrissat B."/>
            <person name="Grigoriev I.V."/>
            <person name="Spatafora J.W."/>
            <person name="Aime M.C."/>
        </authorList>
    </citation>
    <scope>NUCLEOTIDE SEQUENCE [LARGE SCALE GENOMIC DNA]</scope>
    <source>
        <strain evidence="3 4">MCA 3882</strain>
    </source>
</reference>
<evidence type="ECO:0008006" key="5">
    <source>
        <dbReference type="Google" id="ProtNLM"/>
    </source>
</evidence>
<evidence type="ECO:0000256" key="1">
    <source>
        <dbReference type="ARBA" id="ARBA00022729"/>
    </source>
</evidence>
<accession>A0A316V5E7</accession>
<gene>
    <name evidence="3" type="ORF">FA14DRAFT_127419</name>
</gene>
<evidence type="ECO:0000256" key="2">
    <source>
        <dbReference type="SAM" id="SignalP"/>
    </source>
</evidence>
<organism evidence="3 4">
    <name type="scientific">Meira miltonrushii</name>
    <dbReference type="NCBI Taxonomy" id="1280837"/>
    <lineage>
        <taxon>Eukaryota</taxon>
        <taxon>Fungi</taxon>
        <taxon>Dikarya</taxon>
        <taxon>Basidiomycota</taxon>
        <taxon>Ustilaginomycotina</taxon>
        <taxon>Exobasidiomycetes</taxon>
        <taxon>Exobasidiales</taxon>
        <taxon>Brachybasidiaceae</taxon>
        <taxon>Meira</taxon>
    </lineage>
</organism>
<proteinExistence type="predicted"/>
<evidence type="ECO:0000313" key="4">
    <source>
        <dbReference type="Proteomes" id="UP000245771"/>
    </source>
</evidence>
<dbReference type="Gene3D" id="2.40.40.10">
    <property type="entry name" value="RlpA-like domain"/>
    <property type="match status" value="1"/>
</dbReference>
<dbReference type="EMBL" id="KZ819606">
    <property type="protein sequence ID" value="PWN32248.1"/>
    <property type="molecule type" value="Genomic_DNA"/>
</dbReference>